<dbReference type="AlphaFoldDB" id="A0A7S3LJK6"/>
<dbReference type="GO" id="GO:0071949">
    <property type="term" value="F:FAD binding"/>
    <property type="evidence" value="ECO:0007669"/>
    <property type="project" value="InterPro"/>
</dbReference>
<feature type="domain" description="BLUF" evidence="1">
    <location>
        <begin position="158"/>
        <end position="256"/>
    </location>
</feature>
<evidence type="ECO:0000259" key="1">
    <source>
        <dbReference type="PROSITE" id="PS50925"/>
    </source>
</evidence>
<evidence type="ECO:0000313" key="2">
    <source>
        <dbReference type="EMBL" id="CAE0433267.1"/>
    </source>
</evidence>
<organism evidence="2">
    <name type="scientific">Aplanochytrium stocchinoi</name>
    <dbReference type="NCBI Taxonomy" id="215587"/>
    <lineage>
        <taxon>Eukaryota</taxon>
        <taxon>Sar</taxon>
        <taxon>Stramenopiles</taxon>
        <taxon>Bigyra</taxon>
        <taxon>Labyrinthulomycetes</taxon>
        <taxon>Thraustochytrida</taxon>
        <taxon>Thraustochytriidae</taxon>
        <taxon>Aplanochytrium</taxon>
    </lineage>
</organism>
<feature type="domain" description="BLUF" evidence="1">
    <location>
        <begin position="17"/>
        <end position="114"/>
    </location>
</feature>
<sequence>MAFASVAQTLPADEGDLHRLIYKSKLRVNENSGSADDLLNQILFKAIRKNPSKRISGMLYFNRQSMAIIQVLEGPTANVQELYKVIEQDPRHDEVVLLVEEKATRRRYGEWGMLKGNEDDWLEIKKFLPNPKEWRDMPGFDLNLVEKLPIAGDLDVELVRITYHSWMLKQSTPEKQNLLMDNILEIAQSLNKKKLIGGMLYYNTESRDVFQCIEGPANAVDELYAKITQDLRHEHVCSSLFVMWYMISQHFHYDNIAISNGDRFR</sequence>
<dbReference type="Gene3D" id="3.30.70.100">
    <property type="match status" value="2"/>
</dbReference>
<dbReference type="PROSITE" id="PS50925">
    <property type="entry name" value="BLUF"/>
    <property type="match status" value="2"/>
</dbReference>
<dbReference type="Pfam" id="PF04940">
    <property type="entry name" value="BLUF"/>
    <property type="match status" value="2"/>
</dbReference>
<name>A0A7S3LJK6_9STRA</name>
<accession>A0A7S3LJK6</accession>
<dbReference type="InterPro" id="IPR007024">
    <property type="entry name" value="BLUF_domain"/>
</dbReference>
<dbReference type="EMBL" id="HBIN01005014">
    <property type="protein sequence ID" value="CAE0433267.1"/>
    <property type="molecule type" value="Transcribed_RNA"/>
</dbReference>
<dbReference type="SUPFAM" id="SSF54975">
    <property type="entry name" value="Acylphosphatase/BLUF domain-like"/>
    <property type="match status" value="2"/>
</dbReference>
<gene>
    <name evidence="2" type="ORF">ASTO00021_LOCUS3588</name>
</gene>
<proteinExistence type="predicted"/>
<dbReference type="GO" id="GO:0009882">
    <property type="term" value="F:blue light photoreceptor activity"/>
    <property type="evidence" value="ECO:0007669"/>
    <property type="project" value="InterPro"/>
</dbReference>
<reference evidence="2" key="1">
    <citation type="submission" date="2021-01" db="EMBL/GenBank/DDBJ databases">
        <authorList>
            <person name="Corre E."/>
            <person name="Pelletier E."/>
            <person name="Niang G."/>
            <person name="Scheremetjew M."/>
            <person name="Finn R."/>
            <person name="Kale V."/>
            <person name="Holt S."/>
            <person name="Cochrane G."/>
            <person name="Meng A."/>
            <person name="Brown T."/>
            <person name="Cohen L."/>
        </authorList>
    </citation>
    <scope>NUCLEOTIDE SEQUENCE</scope>
    <source>
        <strain evidence="2">GSBS06</strain>
    </source>
</reference>
<protein>
    <recommendedName>
        <fullName evidence="1">BLUF domain-containing protein</fullName>
    </recommendedName>
</protein>
<dbReference type="SMART" id="SM01034">
    <property type="entry name" value="BLUF"/>
    <property type="match status" value="2"/>
</dbReference>
<dbReference type="InterPro" id="IPR036046">
    <property type="entry name" value="Acylphosphatase-like_dom_sf"/>
</dbReference>